<gene>
    <name evidence="1" type="ORF">FWK35_00005710</name>
</gene>
<proteinExistence type="predicted"/>
<keyword evidence="2" id="KW-1185">Reference proteome</keyword>
<dbReference type="EMBL" id="VUJU01000286">
    <property type="protein sequence ID" value="KAF0771510.1"/>
    <property type="molecule type" value="Genomic_DNA"/>
</dbReference>
<reference evidence="1 2" key="1">
    <citation type="submission" date="2019-08" db="EMBL/GenBank/DDBJ databases">
        <title>Whole genome of Aphis craccivora.</title>
        <authorList>
            <person name="Voronova N.V."/>
            <person name="Shulinski R.S."/>
            <person name="Bandarenka Y.V."/>
            <person name="Zhorov D.G."/>
            <person name="Warner D."/>
        </authorList>
    </citation>
    <scope>NUCLEOTIDE SEQUENCE [LARGE SCALE GENOMIC DNA]</scope>
    <source>
        <strain evidence="1">180601</strain>
        <tissue evidence="1">Whole Body</tissue>
    </source>
</reference>
<name>A0A6G0ZLD1_APHCR</name>
<organism evidence="1 2">
    <name type="scientific">Aphis craccivora</name>
    <name type="common">Cowpea aphid</name>
    <dbReference type="NCBI Taxonomy" id="307492"/>
    <lineage>
        <taxon>Eukaryota</taxon>
        <taxon>Metazoa</taxon>
        <taxon>Ecdysozoa</taxon>
        <taxon>Arthropoda</taxon>
        <taxon>Hexapoda</taxon>
        <taxon>Insecta</taxon>
        <taxon>Pterygota</taxon>
        <taxon>Neoptera</taxon>
        <taxon>Paraneoptera</taxon>
        <taxon>Hemiptera</taxon>
        <taxon>Sternorrhyncha</taxon>
        <taxon>Aphidomorpha</taxon>
        <taxon>Aphidoidea</taxon>
        <taxon>Aphididae</taxon>
        <taxon>Aphidini</taxon>
        <taxon>Aphis</taxon>
        <taxon>Aphis</taxon>
    </lineage>
</organism>
<dbReference type="AlphaFoldDB" id="A0A6G0ZLD1"/>
<protein>
    <submittedName>
        <fullName evidence="1">Uncharacterized protein</fullName>
    </submittedName>
</protein>
<sequence length="85" mass="10177">MSNTATEDIFVRPKKIIFKEIQQKNYCSAEFNETDINYKVFMEKFIRTSSVIEVSQNKWSDVSTFLLLVISRLYYTNAYKWKDDN</sequence>
<evidence type="ECO:0000313" key="1">
    <source>
        <dbReference type="EMBL" id="KAF0771510.1"/>
    </source>
</evidence>
<comment type="caution">
    <text evidence="1">The sequence shown here is derived from an EMBL/GenBank/DDBJ whole genome shotgun (WGS) entry which is preliminary data.</text>
</comment>
<dbReference type="Proteomes" id="UP000478052">
    <property type="component" value="Unassembled WGS sequence"/>
</dbReference>
<accession>A0A6G0ZLD1</accession>
<evidence type="ECO:0000313" key="2">
    <source>
        <dbReference type="Proteomes" id="UP000478052"/>
    </source>
</evidence>